<feature type="compositionally biased region" description="Basic and acidic residues" evidence="1">
    <location>
        <begin position="1"/>
        <end position="12"/>
    </location>
</feature>
<dbReference type="EMBL" id="RPEM01000001">
    <property type="protein sequence ID" value="TGD45345.1"/>
    <property type="molecule type" value="Genomic_DNA"/>
</dbReference>
<comment type="caution">
    <text evidence="2">The sequence shown here is derived from an EMBL/GenBank/DDBJ whole genome shotgun (WGS) entry which is preliminary data.</text>
</comment>
<gene>
    <name evidence="2" type="ORF">EEB11_01990</name>
</gene>
<evidence type="ECO:0000256" key="1">
    <source>
        <dbReference type="SAM" id="MobiDB-lite"/>
    </source>
</evidence>
<protein>
    <submittedName>
        <fullName evidence="2">Uncharacterized protein</fullName>
    </submittedName>
</protein>
<evidence type="ECO:0000313" key="3">
    <source>
        <dbReference type="Proteomes" id="UP000297741"/>
    </source>
</evidence>
<dbReference type="Proteomes" id="UP000297741">
    <property type="component" value="Unassembled WGS sequence"/>
</dbReference>
<accession>A0ABY2KSS0</accession>
<proteinExistence type="predicted"/>
<name>A0ABY2KSS0_9RHOB</name>
<keyword evidence="3" id="KW-1185">Reference proteome</keyword>
<feature type="region of interest" description="Disordered" evidence="1">
    <location>
        <begin position="1"/>
        <end position="59"/>
    </location>
</feature>
<organism evidence="2 3">
    <name type="scientific">Pseudotabrizicola sediminis</name>
    <dbReference type="NCBI Taxonomy" id="2486418"/>
    <lineage>
        <taxon>Bacteria</taxon>
        <taxon>Pseudomonadati</taxon>
        <taxon>Pseudomonadota</taxon>
        <taxon>Alphaproteobacteria</taxon>
        <taxon>Rhodobacterales</taxon>
        <taxon>Paracoccaceae</taxon>
        <taxon>Pseudotabrizicola</taxon>
    </lineage>
</organism>
<reference evidence="2 3" key="1">
    <citation type="submission" date="2018-11" db="EMBL/GenBank/DDBJ databases">
        <title>Tabrizicola sp. isolated from sediment of alpine lake.</title>
        <authorList>
            <person name="Liu Z."/>
        </authorList>
    </citation>
    <scope>NUCLEOTIDE SEQUENCE [LARGE SCALE GENOMIC DNA]</scope>
    <source>
        <strain evidence="2 3">DRYC-M-16</strain>
    </source>
</reference>
<feature type="compositionally biased region" description="Basic and acidic residues" evidence="1">
    <location>
        <begin position="23"/>
        <end position="32"/>
    </location>
</feature>
<sequence length="59" mass="6600">MQATPVKEDDLLTRASQSFFWTRLDKSDKSDKTSPNAPDTDEPRQPKHLPSGLSDLSGR</sequence>
<evidence type="ECO:0000313" key="2">
    <source>
        <dbReference type="EMBL" id="TGD45345.1"/>
    </source>
</evidence>